<evidence type="ECO:0000256" key="6">
    <source>
        <dbReference type="SAM" id="Phobius"/>
    </source>
</evidence>
<evidence type="ECO:0000256" key="3">
    <source>
        <dbReference type="ARBA" id="ARBA00022989"/>
    </source>
</evidence>
<feature type="domain" description="Late embryogenesis abundant protein LEA-2 subgroup" evidence="7">
    <location>
        <begin position="182"/>
        <end position="286"/>
    </location>
</feature>
<dbReference type="InterPro" id="IPR044839">
    <property type="entry name" value="NDR1-like"/>
</dbReference>
<feature type="region of interest" description="Disordered" evidence="5">
    <location>
        <begin position="1"/>
        <end position="79"/>
    </location>
</feature>
<dbReference type="Proteomes" id="UP001327560">
    <property type="component" value="Chromosome 8"/>
</dbReference>
<sequence length="309" mass="34350">MHSKDSSDMTSLTASSPPPSPARQPVYYVTSPVEQSHRAEGARTSFGTSSLGTSPLHPHNHRYASSPIDHSRESSTTRISGTWRKLHHHDHHDHHTLEPSDDEDEYEHAGSVSVRCYVVWFVLGFVLLFTAFSLILWGVSKSYKPNVHVTGLVFHDFNLQAGIDLTGVPTKMISINSTVNIAFRNTAVFFGVHVSSTPLDIYYSDLNIATGSMEEFYLSRKKSLAVKVEVGGRQVPVYGAGSSLRSRAEDGGGPVVVPLQLHFTVRARAYVLGHLVKTKFYRRVRCSFQLSEDRLGKPVNLVKACEYHE</sequence>
<evidence type="ECO:0000313" key="9">
    <source>
        <dbReference type="Proteomes" id="UP001327560"/>
    </source>
</evidence>
<name>A0AAQ3KXY0_9LILI</name>
<gene>
    <name evidence="8" type="ORF">Cni_G25592</name>
</gene>
<organism evidence="8 9">
    <name type="scientific">Canna indica</name>
    <name type="common">Indian-shot</name>
    <dbReference type="NCBI Taxonomy" id="4628"/>
    <lineage>
        <taxon>Eukaryota</taxon>
        <taxon>Viridiplantae</taxon>
        <taxon>Streptophyta</taxon>
        <taxon>Embryophyta</taxon>
        <taxon>Tracheophyta</taxon>
        <taxon>Spermatophyta</taxon>
        <taxon>Magnoliopsida</taxon>
        <taxon>Liliopsida</taxon>
        <taxon>Zingiberales</taxon>
        <taxon>Cannaceae</taxon>
        <taxon>Canna</taxon>
    </lineage>
</organism>
<keyword evidence="3 6" id="KW-1133">Transmembrane helix</keyword>
<evidence type="ECO:0000313" key="8">
    <source>
        <dbReference type="EMBL" id="WOL16804.1"/>
    </source>
</evidence>
<comment type="subcellular location">
    <subcellularLocation>
        <location evidence="1">Membrane</location>
        <topology evidence="1">Single-pass membrane protein</topology>
    </subcellularLocation>
</comment>
<feature type="transmembrane region" description="Helical" evidence="6">
    <location>
        <begin position="117"/>
        <end position="139"/>
    </location>
</feature>
<keyword evidence="2 6" id="KW-0812">Transmembrane</keyword>
<evidence type="ECO:0000256" key="4">
    <source>
        <dbReference type="ARBA" id="ARBA00023136"/>
    </source>
</evidence>
<accession>A0AAQ3KXY0</accession>
<proteinExistence type="predicted"/>
<dbReference type="EMBL" id="CP136897">
    <property type="protein sequence ID" value="WOL16804.1"/>
    <property type="molecule type" value="Genomic_DNA"/>
</dbReference>
<protein>
    <recommendedName>
        <fullName evidence="7">Late embryogenesis abundant protein LEA-2 subgroup domain-containing protein</fullName>
    </recommendedName>
</protein>
<dbReference type="PANTHER" id="PTHR31234">
    <property type="entry name" value="LATE EMBRYOGENESIS ABUNDANT (LEA) HYDROXYPROLINE-RICH GLYCOPROTEIN FAMILY"/>
    <property type="match status" value="1"/>
</dbReference>
<evidence type="ECO:0000256" key="5">
    <source>
        <dbReference type="SAM" id="MobiDB-lite"/>
    </source>
</evidence>
<dbReference type="Pfam" id="PF03168">
    <property type="entry name" value="LEA_2"/>
    <property type="match status" value="1"/>
</dbReference>
<dbReference type="PANTHER" id="PTHR31234:SF2">
    <property type="entry name" value="OS05G0199100 PROTEIN"/>
    <property type="match status" value="1"/>
</dbReference>
<keyword evidence="4 6" id="KW-0472">Membrane</keyword>
<dbReference type="InterPro" id="IPR004864">
    <property type="entry name" value="LEA_2"/>
</dbReference>
<evidence type="ECO:0000256" key="1">
    <source>
        <dbReference type="ARBA" id="ARBA00004167"/>
    </source>
</evidence>
<evidence type="ECO:0000259" key="7">
    <source>
        <dbReference type="Pfam" id="PF03168"/>
    </source>
</evidence>
<dbReference type="GO" id="GO:0005886">
    <property type="term" value="C:plasma membrane"/>
    <property type="evidence" value="ECO:0007669"/>
    <property type="project" value="TreeGrafter"/>
</dbReference>
<keyword evidence="9" id="KW-1185">Reference proteome</keyword>
<evidence type="ECO:0000256" key="2">
    <source>
        <dbReference type="ARBA" id="ARBA00022692"/>
    </source>
</evidence>
<dbReference type="GO" id="GO:0098542">
    <property type="term" value="P:defense response to other organism"/>
    <property type="evidence" value="ECO:0007669"/>
    <property type="project" value="InterPro"/>
</dbReference>
<reference evidence="8 9" key="1">
    <citation type="submission" date="2023-10" db="EMBL/GenBank/DDBJ databases">
        <title>Chromosome-scale genome assembly provides insights into flower coloration mechanisms of Canna indica.</title>
        <authorList>
            <person name="Li C."/>
        </authorList>
    </citation>
    <scope>NUCLEOTIDE SEQUENCE [LARGE SCALE GENOMIC DNA]</scope>
    <source>
        <tissue evidence="8">Flower</tissue>
    </source>
</reference>
<dbReference type="AlphaFoldDB" id="A0AAQ3KXY0"/>